<dbReference type="EMBL" id="JANSHE010000024">
    <property type="protein sequence ID" value="KAJ3018980.1"/>
    <property type="molecule type" value="Genomic_DNA"/>
</dbReference>
<organism evidence="1 2">
    <name type="scientific">Trametes sanguinea</name>
    <dbReference type="NCBI Taxonomy" id="158606"/>
    <lineage>
        <taxon>Eukaryota</taxon>
        <taxon>Fungi</taxon>
        <taxon>Dikarya</taxon>
        <taxon>Basidiomycota</taxon>
        <taxon>Agaricomycotina</taxon>
        <taxon>Agaricomycetes</taxon>
        <taxon>Polyporales</taxon>
        <taxon>Polyporaceae</taxon>
        <taxon>Trametes</taxon>
    </lineage>
</organism>
<sequence length="277" mass="30218">MATFYSNFFSSGLLAAQHSPRPANTPRSSSPTTPRPPHAALAPEDTTPTPKSRTLPHDISIPTPLSPDARCARCNLPLFSRKDGGKFVTVPEQPSSTGVPPKTYHASCFRCTVCDKLFQDSEGGRAVFVRSPKGACHVQCAPPEKIITRTYTATMPKSAPATSAHRTATATYHPASTSRYEPPPKTAPASRTDRSPSRNRVSAVRRRVQVARSQYRPWNGVSCLVLRAHAGMRRVWYVVARRRGAVGRRMANRVAGRSSIAQRRPTEMEGCGAASVW</sequence>
<dbReference type="Proteomes" id="UP001144978">
    <property type="component" value="Unassembled WGS sequence"/>
</dbReference>
<gene>
    <name evidence="1" type="ORF">NUW54_g206</name>
</gene>
<accession>A0ACC1QA33</accession>
<comment type="caution">
    <text evidence="1">The sequence shown here is derived from an EMBL/GenBank/DDBJ whole genome shotgun (WGS) entry which is preliminary data.</text>
</comment>
<proteinExistence type="predicted"/>
<keyword evidence="2" id="KW-1185">Reference proteome</keyword>
<evidence type="ECO:0000313" key="2">
    <source>
        <dbReference type="Proteomes" id="UP001144978"/>
    </source>
</evidence>
<evidence type="ECO:0000313" key="1">
    <source>
        <dbReference type="EMBL" id="KAJ3018980.1"/>
    </source>
</evidence>
<name>A0ACC1QA33_9APHY</name>
<reference evidence="1" key="1">
    <citation type="submission" date="2022-08" db="EMBL/GenBank/DDBJ databases">
        <title>Genome Sequence of Pycnoporus sanguineus.</title>
        <authorList>
            <person name="Buettner E."/>
        </authorList>
    </citation>
    <scope>NUCLEOTIDE SEQUENCE</scope>
    <source>
        <strain evidence="1">CG-C14</strain>
    </source>
</reference>
<protein>
    <submittedName>
        <fullName evidence="1">Uncharacterized protein</fullName>
    </submittedName>
</protein>